<dbReference type="GO" id="GO:0004553">
    <property type="term" value="F:hydrolase activity, hydrolyzing O-glycosyl compounds"/>
    <property type="evidence" value="ECO:0007669"/>
    <property type="project" value="InterPro"/>
</dbReference>
<dbReference type="EMBL" id="CDPU01000028">
    <property type="protein sequence ID" value="CEO52380.1"/>
    <property type="molecule type" value="Genomic_DNA"/>
</dbReference>
<organism evidence="3">
    <name type="scientific">Bionectria ochroleuca</name>
    <name type="common">Gliocladium roseum</name>
    <dbReference type="NCBI Taxonomy" id="29856"/>
    <lineage>
        <taxon>Eukaryota</taxon>
        <taxon>Fungi</taxon>
        <taxon>Dikarya</taxon>
        <taxon>Ascomycota</taxon>
        <taxon>Pezizomycotina</taxon>
        <taxon>Sordariomycetes</taxon>
        <taxon>Hypocreomycetidae</taxon>
        <taxon>Hypocreales</taxon>
        <taxon>Bionectriaceae</taxon>
        <taxon>Clonostachys</taxon>
    </lineage>
</organism>
<dbReference type="PANTHER" id="PTHR10963:SF60">
    <property type="entry name" value="GRAM-NEGATIVE BACTERIA-BINDING PROTEIN 1-RELATED"/>
    <property type="match status" value="1"/>
</dbReference>
<dbReference type="InterPro" id="IPR050546">
    <property type="entry name" value="Glycosyl_Hydrlase_16"/>
</dbReference>
<protein>
    <recommendedName>
        <fullName evidence="2">GH16 domain-containing protein</fullName>
    </recommendedName>
</protein>
<reference evidence="3" key="1">
    <citation type="submission" date="2015-01" db="EMBL/GenBank/DDBJ databases">
        <authorList>
            <person name="Durling Mikael"/>
        </authorList>
    </citation>
    <scope>NUCLEOTIDE SEQUENCE</scope>
</reference>
<dbReference type="GO" id="GO:0005975">
    <property type="term" value="P:carbohydrate metabolic process"/>
    <property type="evidence" value="ECO:0007669"/>
    <property type="project" value="InterPro"/>
</dbReference>
<evidence type="ECO:0000313" key="3">
    <source>
        <dbReference type="EMBL" id="CEO52380.1"/>
    </source>
</evidence>
<dbReference type="Pfam" id="PF26113">
    <property type="entry name" value="GH16_XgeA"/>
    <property type="match status" value="1"/>
</dbReference>
<evidence type="ECO:0000259" key="2">
    <source>
        <dbReference type="PROSITE" id="PS51762"/>
    </source>
</evidence>
<dbReference type="AlphaFoldDB" id="A0A0B7KBX5"/>
<gene>
    <name evidence="3" type="ORF">BN869_000008438_1</name>
</gene>
<feature type="signal peptide" evidence="1">
    <location>
        <begin position="1"/>
        <end position="18"/>
    </location>
</feature>
<accession>A0A0B7KBX5</accession>
<feature type="chain" id="PRO_5002118451" description="GH16 domain-containing protein" evidence="1">
    <location>
        <begin position="19"/>
        <end position="286"/>
    </location>
</feature>
<sequence length="286" mass="30931">MVRFTVTSLLSLAAVAGAWESPTYSGWTRVWQDTFSGSGGSSPNTGNWNIITGDLGVNAELQVYTSSSANVQLSGGQTLQLVPWKDSSKPKGWTSGRIESKYTFTPANGKITRIEAQIMFGDSAIANKQGIWPAFWMLGNSMRNGVGWPACGEIDIMETVNGLLTGYGTIHCDVYPGGICNEGAGIAGTTSIPNQSWHTWRVEIDRRNSNYLSQTITWYLDGNQFHQVSGSRIGNTNVWSALAQSSLYIIFNVAVGGTWPGYPNGATLDGYGSRQEVGYVAHYTSN</sequence>
<dbReference type="SUPFAM" id="SSF49899">
    <property type="entry name" value="Concanavalin A-like lectins/glucanases"/>
    <property type="match status" value="1"/>
</dbReference>
<dbReference type="PANTHER" id="PTHR10963">
    <property type="entry name" value="GLYCOSYL HYDROLASE-RELATED"/>
    <property type="match status" value="1"/>
</dbReference>
<evidence type="ECO:0000256" key="1">
    <source>
        <dbReference type="SAM" id="SignalP"/>
    </source>
</evidence>
<dbReference type="InterPro" id="IPR000757">
    <property type="entry name" value="Beta-glucanase-like"/>
</dbReference>
<proteinExistence type="predicted"/>
<dbReference type="InterPro" id="IPR013320">
    <property type="entry name" value="ConA-like_dom_sf"/>
</dbReference>
<dbReference type="Gene3D" id="2.60.120.200">
    <property type="match status" value="1"/>
</dbReference>
<dbReference type="PROSITE" id="PS51762">
    <property type="entry name" value="GH16_2"/>
    <property type="match status" value="1"/>
</dbReference>
<keyword evidence="1" id="KW-0732">Signal</keyword>
<dbReference type="CDD" id="cd02182">
    <property type="entry name" value="GH16_Strep_laminarinase_like"/>
    <property type="match status" value="1"/>
</dbReference>
<name>A0A0B7KBX5_BIOOC</name>
<feature type="domain" description="GH16" evidence="2">
    <location>
        <begin position="17"/>
        <end position="286"/>
    </location>
</feature>